<name>A0A0D6I840_ALCXX</name>
<dbReference type="RefSeq" id="WP_006384940.1">
    <property type="nucleotide sequence ID" value="NZ_CP054571.1"/>
</dbReference>
<dbReference type="eggNOG" id="COG4185">
    <property type="taxonomic scope" value="Bacteria"/>
</dbReference>
<evidence type="ECO:0000313" key="2">
    <source>
        <dbReference type="Proteomes" id="UP001141992"/>
    </source>
</evidence>
<proteinExistence type="predicted"/>
<dbReference type="PANTHER" id="PTHR39206">
    <property type="entry name" value="SLL8004 PROTEIN"/>
    <property type="match status" value="1"/>
</dbReference>
<gene>
    <name evidence="1" type="ORF">O9570_12825</name>
</gene>
<dbReference type="PANTHER" id="PTHR39206:SF1">
    <property type="entry name" value="SLL8004 PROTEIN"/>
    <property type="match status" value="1"/>
</dbReference>
<evidence type="ECO:0000313" key="1">
    <source>
        <dbReference type="EMBL" id="MCZ8402333.1"/>
    </source>
</evidence>
<dbReference type="KEGG" id="axx:ERS451415_04150"/>
<dbReference type="Pfam" id="PF13671">
    <property type="entry name" value="AAA_33"/>
    <property type="match status" value="1"/>
</dbReference>
<protein>
    <submittedName>
        <fullName evidence="1">AAA family ATPase</fullName>
    </submittedName>
</protein>
<dbReference type="SUPFAM" id="SSF52540">
    <property type="entry name" value="P-loop containing nucleoside triphosphate hydrolases"/>
    <property type="match status" value="1"/>
</dbReference>
<reference evidence="1" key="1">
    <citation type="submission" date="2022-12" db="EMBL/GenBank/DDBJ databases">
        <authorList>
            <person name="Voronina O.L."/>
            <person name="Kunda M.S."/>
            <person name="Ryzhova N."/>
            <person name="Aksenova E.I."/>
        </authorList>
    </citation>
    <scope>NUCLEOTIDE SEQUENCE</scope>
    <source>
        <strain evidence="1">SCCH136:Ach223948</strain>
    </source>
</reference>
<dbReference type="EMBL" id="JAPZVI010000008">
    <property type="protein sequence ID" value="MCZ8402333.1"/>
    <property type="molecule type" value="Genomic_DNA"/>
</dbReference>
<dbReference type="InterPro" id="IPR027417">
    <property type="entry name" value="P-loop_NTPase"/>
</dbReference>
<dbReference type="Proteomes" id="UP001141992">
    <property type="component" value="Unassembled WGS sequence"/>
</dbReference>
<organism evidence="1 2">
    <name type="scientific">Alcaligenes xylosoxydans xylosoxydans</name>
    <name type="common">Achromobacter xylosoxidans</name>
    <dbReference type="NCBI Taxonomy" id="85698"/>
    <lineage>
        <taxon>Bacteria</taxon>
        <taxon>Pseudomonadati</taxon>
        <taxon>Pseudomonadota</taxon>
        <taxon>Betaproteobacteria</taxon>
        <taxon>Burkholderiales</taxon>
        <taxon>Alcaligenaceae</taxon>
        <taxon>Achromobacter</taxon>
    </lineage>
</organism>
<dbReference type="AlphaFoldDB" id="A0A0D6I840"/>
<accession>A0A0D6I840</accession>
<sequence length="217" mass="23684">MERPILYVLAGVNGAGKSSVGGHILTQAGMAWFNPDTFARELVQRLGRSQEQANAEAWAEGVRRLDAAVAAGGSFAFETTLGGQTIVEKLIAAASTHDVLVWYCGLRDAEHHIARVQARVARGGHDIPEERIRERCKTSCRNLLKLMPHLVSLRIYDNSVDVEPGEAVPEPALVLYVDEGQVHYPTSLAQMRDTPDWAKPLVEASLSASEQCSLRSV</sequence>
<dbReference type="Gene3D" id="3.40.50.300">
    <property type="entry name" value="P-loop containing nucleotide triphosphate hydrolases"/>
    <property type="match status" value="1"/>
</dbReference>
<comment type="caution">
    <text evidence="1">The sequence shown here is derived from an EMBL/GenBank/DDBJ whole genome shotgun (WGS) entry which is preliminary data.</text>
</comment>